<evidence type="ECO:0000256" key="5">
    <source>
        <dbReference type="ARBA" id="ARBA00023136"/>
    </source>
</evidence>
<keyword evidence="2" id="KW-1003">Cell membrane</keyword>
<comment type="caution">
    <text evidence="7">The sequence shown here is derived from an EMBL/GenBank/DDBJ whole genome shotgun (WGS) entry which is preliminary data.</text>
</comment>
<dbReference type="AlphaFoldDB" id="A0A433X3C8"/>
<organism evidence="7 8">
    <name type="scientific">Arsenicitalea aurantiaca</name>
    <dbReference type="NCBI Taxonomy" id="1783274"/>
    <lineage>
        <taxon>Bacteria</taxon>
        <taxon>Pseudomonadati</taxon>
        <taxon>Pseudomonadota</taxon>
        <taxon>Alphaproteobacteria</taxon>
        <taxon>Hyphomicrobiales</taxon>
        <taxon>Devosiaceae</taxon>
        <taxon>Arsenicitalea</taxon>
    </lineage>
</organism>
<comment type="subcellular location">
    <subcellularLocation>
        <location evidence="1">Cell membrane</location>
        <topology evidence="1">Multi-pass membrane protein</topology>
    </subcellularLocation>
</comment>
<feature type="transmembrane region" description="Helical" evidence="6">
    <location>
        <begin position="163"/>
        <end position="181"/>
    </location>
</feature>
<accession>A0A433X3C8</accession>
<dbReference type="Proteomes" id="UP000281547">
    <property type="component" value="Unassembled WGS sequence"/>
</dbReference>
<evidence type="ECO:0000256" key="1">
    <source>
        <dbReference type="ARBA" id="ARBA00004651"/>
    </source>
</evidence>
<dbReference type="RefSeq" id="WP_127189704.1">
    <property type="nucleotide sequence ID" value="NZ_RZNJ01000007.1"/>
</dbReference>
<feature type="transmembrane region" description="Helical" evidence="6">
    <location>
        <begin position="240"/>
        <end position="262"/>
    </location>
</feature>
<keyword evidence="4 6" id="KW-1133">Transmembrane helix</keyword>
<name>A0A433X3C8_9HYPH</name>
<feature type="transmembrane region" description="Helical" evidence="6">
    <location>
        <begin position="282"/>
        <end position="304"/>
    </location>
</feature>
<keyword evidence="5 6" id="KW-0472">Membrane</keyword>
<evidence type="ECO:0000313" key="7">
    <source>
        <dbReference type="EMBL" id="RUT28569.1"/>
    </source>
</evidence>
<dbReference type="PANTHER" id="PTHR40277:SF1">
    <property type="entry name" value="BLL5419 PROTEIN"/>
    <property type="match status" value="1"/>
</dbReference>
<dbReference type="PANTHER" id="PTHR40277">
    <property type="entry name" value="BLL5419 PROTEIN"/>
    <property type="match status" value="1"/>
</dbReference>
<protein>
    <submittedName>
        <fullName evidence="7">Flippase-like domain-containing protein</fullName>
    </submittedName>
</protein>
<sequence>MMKALFSRLRGRRIPVFVRVLVPVIVIALVWTLADADDALARLGAVSWGWIALAFLALNLQIVLSALRWRMVSQSLGVPLSRRDSVAEYYLAQLVNQTVPGGVVGDAARAVRARHAAGLGRATQGVVIERMAGQIALWSVLTIGLVVSLVMPGGIVWPVEPGLIGLMGFAVLAPVGLYFLLRGGRTGVLARFGEAVKLALIAPELRWKQIGISLAIVACNLLGFAFAAEATATTLSAEAVVTLVPLILTAMLIPATVAGWGFREGAAAALFPLAGASAAAGLAASLAFGLVVLAASLPGVFVILRRRRVPVATG</sequence>
<reference evidence="7 8" key="1">
    <citation type="journal article" date="2016" name="Int. J. Syst. Evol. Microbiol.">
        <title>Arsenicitalea aurantiaca gen. nov., sp. nov., a new member of the family Hyphomicrobiaceae, isolated from high-arsenic sediment.</title>
        <authorList>
            <person name="Mu Y."/>
            <person name="Zhou L."/>
            <person name="Zeng X.C."/>
            <person name="Liu L."/>
            <person name="Pan Y."/>
            <person name="Chen X."/>
            <person name="Wang J."/>
            <person name="Li S."/>
            <person name="Li W.J."/>
            <person name="Wang Y."/>
        </authorList>
    </citation>
    <scope>NUCLEOTIDE SEQUENCE [LARGE SCALE GENOMIC DNA]</scope>
    <source>
        <strain evidence="7 8">42-50</strain>
    </source>
</reference>
<feature type="transmembrane region" description="Helical" evidence="6">
    <location>
        <begin position="135"/>
        <end position="157"/>
    </location>
</feature>
<evidence type="ECO:0000256" key="4">
    <source>
        <dbReference type="ARBA" id="ARBA00022989"/>
    </source>
</evidence>
<evidence type="ECO:0000256" key="6">
    <source>
        <dbReference type="SAM" id="Phobius"/>
    </source>
</evidence>
<feature type="transmembrane region" description="Helical" evidence="6">
    <location>
        <begin position="46"/>
        <end position="67"/>
    </location>
</feature>
<dbReference type="EMBL" id="RZNJ01000007">
    <property type="protein sequence ID" value="RUT28569.1"/>
    <property type="molecule type" value="Genomic_DNA"/>
</dbReference>
<dbReference type="InterPro" id="IPR022791">
    <property type="entry name" value="L-PG_synthase/AglD"/>
</dbReference>
<evidence type="ECO:0000256" key="2">
    <source>
        <dbReference type="ARBA" id="ARBA00022475"/>
    </source>
</evidence>
<evidence type="ECO:0000313" key="8">
    <source>
        <dbReference type="Proteomes" id="UP000281547"/>
    </source>
</evidence>
<dbReference type="GO" id="GO:0005886">
    <property type="term" value="C:plasma membrane"/>
    <property type="evidence" value="ECO:0007669"/>
    <property type="project" value="UniProtKB-SubCell"/>
</dbReference>
<proteinExistence type="predicted"/>
<keyword evidence="8" id="KW-1185">Reference proteome</keyword>
<keyword evidence="3 6" id="KW-0812">Transmembrane</keyword>
<gene>
    <name evidence="7" type="ORF">EMQ25_16475</name>
</gene>
<dbReference type="OrthoDB" id="9126302at2"/>
<evidence type="ECO:0000256" key="3">
    <source>
        <dbReference type="ARBA" id="ARBA00022692"/>
    </source>
</evidence>
<dbReference type="Pfam" id="PF03706">
    <property type="entry name" value="LPG_synthase_TM"/>
    <property type="match status" value="1"/>
</dbReference>